<dbReference type="PROSITE" id="PS00107">
    <property type="entry name" value="PROTEIN_KINASE_ATP"/>
    <property type="match status" value="1"/>
</dbReference>
<dbReference type="SMART" id="SM00220">
    <property type="entry name" value="S_TKc"/>
    <property type="match status" value="1"/>
</dbReference>
<evidence type="ECO:0000313" key="8">
    <source>
        <dbReference type="EMBL" id="MFC3550069.1"/>
    </source>
</evidence>
<evidence type="ECO:0000259" key="7">
    <source>
        <dbReference type="PROSITE" id="PS50011"/>
    </source>
</evidence>
<gene>
    <name evidence="8" type="ORF">ACFOLC_03480</name>
</gene>
<organism evidence="8 9">
    <name type="scientific">Lysobacter cavernae</name>
    <dbReference type="NCBI Taxonomy" id="1685901"/>
    <lineage>
        <taxon>Bacteria</taxon>
        <taxon>Pseudomonadati</taxon>
        <taxon>Pseudomonadota</taxon>
        <taxon>Gammaproteobacteria</taxon>
        <taxon>Lysobacterales</taxon>
        <taxon>Lysobacteraceae</taxon>
        <taxon>Lysobacter</taxon>
    </lineage>
</organism>
<dbReference type="InterPro" id="IPR017441">
    <property type="entry name" value="Protein_kinase_ATP_BS"/>
</dbReference>
<keyword evidence="6" id="KW-1133">Transmembrane helix</keyword>
<dbReference type="Pfam" id="PF13424">
    <property type="entry name" value="TPR_12"/>
    <property type="match status" value="1"/>
</dbReference>
<comment type="caution">
    <text evidence="8">The sequence shown here is derived from an EMBL/GenBank/DDBJ whole genome shotgun (WGS) entry which is preliminary data.</text>
</comment>
<proteinExistence type="predicted"/>
<dbReference type="PROSITE" id="PS00108">
    <property type="entry name" value="PROTEIN_KINASE_ST"/>
    <property type="match status" value="1"/>
</dbReference>
<dbReference type="RefSeq" id="WP_386757538.1">
    <property type="nucleotide sequence ID" value="NZ_JBHRXK010000001.1"/>
</dbReference>
<dbReference type="Pfam" id="PF13374">
    <property type="entry name" value="TPR_10"/>
    <property type="match status" value="1"/>
</dbReference>
<dbReference type="PANTHER" id="PTHR43289:SF34">
    <property type="entry name" value="SERINE_THREONINE-PROTEIN KINASE YBDM-RELATED"/>
    <property type="match status" value="1"/>
</dbReference>
<dbReference type="Gene3D" id="1.10.510.10">
    <property type="entry name" value="Transferase(Phosphotransferase) domain 1"/>
    <property type="match status" value="1"/>
</dbReference>
<reference evidence="9" key="1">
    <citation type="journal article" date="2019" name="Int. J. Syst. Evol. Microbiol.">
        <title>The Global Catalogue of Microorganisms (GCM) 10K type strain sequencing project: providing services to taxonomists for standard genome sequencing and annotation.</title>
        <authorList>
            <consortium name="The Broad Institute Genomics Platform"/>
            <consortium name="The Broad Institute Genome Sequencing Center for Infectious Disease"/>
            <person name="Wu L."/>
            <person name="Ma J."/>
        </authorList>
    </citation>
    <scope>NUCLEOTIDE SEQUENCE [LARGE SCALE GENOMIC DNA]</scope>
    <source>
        <strain evidence="9">KCTC 42875</strain>
    </source>
</reference>
<keyword evidence="6" id="KW-0472">Membrane</keyword>
<evidence type="ECO:0000256" key="3">
    <source>
        <dbReference type="ARBA" id="ARBA00022777"/>
    </source>
</evidence>
<keyword evidence="4 5" id="KW-0067">ATP-binding</keyword>
<dbReference type="GO" id="GO:0016301">
    <property type="term" value="F:kinase activity"/>
    <property type="evidence" value="ECO:0007669"/>
    <property type="project" value="UniProtKB-KW"/>
</dbReference>
<dbReference type="PANTHER" id="PTHR43289">
    <property type="entry name" value="MITOGEN-ACTIVATED PROTEIN KINASE KINASE KINASE 20-RELATED"/>
    <property type="match status" value="1"/>
</dbReference>
<dbReference type="InterPro" id="IPR000719">
    <property type="entry name" value="Prot_kinase_dom"/>
</dbReference>
<evidence type="ECO:0000256" key="5">
    <source>
        <dbReference type="PROSITE-ProRule" id="PRU10141"/>
    </source>
</evidence>
<dbReference type="Pfam" id="PF00069">
    <property type="entry name" value="Pkinase"/>
    <property type="match status" value="1"/>
</dbReference>
<dbReference type="Proteomes" id="UP001595740">
    <property type="component" value="Unassembled WGS sequence"/>
</dbReference>
<keyword evidence="6" id="KW-0812">Transmembrane</keyword>
<feature type="domain" description="Protein kinase" evidence="7">
    <location>
        <begin position="86"/>
        <end position="360"/>
    </location>
</feature>
<dbReference type="Gene3D" id="3.30.200.20">
    <property type="entry name" value="Phosphorylase Kinase, domain 1"/>
    <property type="match status" value="1"/>
</dbReference>
<keyword evidence="1" id="KW-0808">Transferase</keyword>
<evidence type="ECO:0000256" key="1">
    <source>
        <dbReference type="ARBA" id="ARBA00022679"/>
    </source>
</evidence>
<evidence type="ECO:0000256" key="6">
    <source>
        <dbReference type="SAM" id="Phobius"/>
    </source>
</evidence>
<protein>
    <submittedName>
        <fullName evidence="8">Protein kinase</fullName>
    </submittedName>
</protein>
<keyword evidence="9" id="KW-1185">Reference proteome</keyword>
<dbReference type="Gene3D" id="1.25.40.10">
    <property type="entry name" value="Tetratricopeptide repeat domain"/>
    <property type="match status" value="3"/>
</dbReference>
<evidence type="ECO:0000256" key="4">
    <source>
        <dbReference type="ARBA" id="ARBA00022840"/>
    </source>
</evidence>
<dbReference type="PROSITE" id="PS50011">
    <property type="entry name" value="PROTEIN_KINASE_DOM"/>
    <property type="match status" value="1"/>
</dbReference>
<dbReference type="SUPFAM" id="SSF56112">
    <property type="entry name" value="Protein kinase-like (PK-like)"/>
    <property type="match status" value="1"/>
</dbReference>
<name>A0ABV7RKC3_9GAMM</name>
<feature type="transmembrane region" description="Helical" evidence="6">
    <location>
        <begin position="385"/>
        <end position="408"/>
    </location>
</feature>
<feature type="binding site" evidence="5">
    <location>
        <position position="117"/>
    </location>
    <ligand>
        <name>ATP</name>
        <dbReference type="ChEBI" id="CHEBI:30616"/>
    </ligand>
</feature>
<dbReference type="InterPro" id="IPR011990">
    <property type="entry name" value="TPR-like_helical_dom_sf"/>
</dbReference>
<evidence type="ECO:0000313" key="9">
    <source>
        <dbReference type="Proteomes" id="UP001595740"/>
    </source>
</evidence>
<keyword evidence="3 8" id="KW-0418">Kinase</keyword>
<dbReference type="SUPFAM" id="SSF48452">
    <property type="entry name" value="TPR-like"/>
    <property type="match status" value="3"/>
</dbReference>
<sequence>MGVVDDRQSRYLRAKAIASTADELPPAQRERHVEDACGGDAALLMEVRWLQQALAADTDLPMLAWTQADPPNRTGERVAAAAASDYRIVRKLGQGGMGVVYLAERQHEGFVQQAALKLLLRAPTGPSKAQERFVRERALLARLDHPGIARLLDGGLLSDGQPFLALEYVEGEHIDRWCRQHAPDLRTRIELFLEVCAAVAYAHRHLVIHRDIKPANILVTADGHAKLLDFGVARLLETQDGTSMEPTEVGQQALTIAYASPEQITQQSLSVATDIYSLGVVLYQLVCGSHPFGHFASSYDVSRAIVGGEVLPPSRQAGSGERRTGVPADLDAIVLKAMRLAVDERYATVDALADDLQRFLQRRPVRARRGQWSYRARRFVQRNRWPMAAGTAIAASIVAGLFASLAALSQAREQQHLAQQRQLQLERITAFQQDMLESVDIEAMGHALSSAHRAAVVQAIASAPDGTAAAIGRVERAFAQVPDSDIARDVLDRYVVSHALSRLQQDFAGAPLLAADLRQSMARVLIAIGRYPSAIAELRRVLDARRKALPPGDRRITSTMTDLGEALTQQGALEPAARVFGAAMQVRGLLPEADPLRLRIESGQARTLAAQGQLSAALARQQSLEAAWSALLPATDTDLLELRRDAVTTLTKLGRRKEAREQMEALLPLYRDRFGPQAPGTLAATLSLAELTNTFNEYETSLRMAQHVAEQRERQLGGDHPETLRAMALEGANRVRLAQDEPAFRQAEAFMQQLLARQARVLGRDHPQTLASMTEMVRVLGKQDVPSKTEQAIALQRQILAARRRTLGALHPDSIYSLGGLASLLCTAGQYQQARQAAYEALALYAKALPANHRIISATWDVVGRAERGARHWQAARDAHATALAMRANASGALDAHTIESASRLYVVLLQLHDQAALDDIRSRYLEPVIALDPAGLNASMRDIRESAVLALKGIHK</sequence>
<dbReference type="EMBL" id="JBHRXK010000001">
    <property type="protein sequence ID" value="MFC3550069.1"/>
    <property type="molecule type" value="Genomic_DNA"/>
</dbReference>
<keyword evidence="2 5" id="KW-0547">Nucleotide-binding</keyword>
<accession>A0ABV7RKC3</accession>
<dbReference type="CDD" id="cd14014">
    <property type="entry name" value="STKc_PknB_like"/>
    <property type="match status" value="1"/>
</dbReference>
<dbReference type="InterPro" id="IPR011009">
    <property type="entry name" value="Kinase-like_dom_sf"/>
</dbReference>
<dbReference type="InterPro" id="IPR008271">
    <property type="entry name" value="Ser/Thr_kinase_AS"/>
</dbReference>
<evidence type="ECO:0000256" key="2">
    <source>
        <dbReference type="ARBA" id="ARBA00022741"/>
    </source>
</evidence>